<dbReference type="InterPro" id="IPR018004">
    <property type="entry name" value="KilA/APSES_HTH"/>
</dbReference>
<proteinExistence type="predicted"/>
<evidence type="ECO:0000313" key="2">
    <source>
        <dbReference type="EMBL" id="RAT38300.1"/>
    </source>
</evidence>
<gene>
    <name evidence="2" type="ORF">AU492_00555</name>
</gene>
<dbReference type="GO" id="GO:0003677">
    <property type="term" value="F:DNA binding"/>
    <property type="evidence" value="ECO:0007669"/>
    <property type="project" value="UniProtKB-KW"/>
</dbReference>
<dbReference type="Pfam" id="PF04383">
    <property type="entry name" value="KilA-N"/>
    <property type="match status" value="1"/>
</dbReference>
<protein>
    <submittedName>
        <fullName evidence="2">DNA-binding protein</fullName>
    </submittedName>
</protein>
<evidence type="ECO:0000313" key="3">
    <source>
        <dbReference type="Proteomes" id="UP000250186"/>
    </source>
</evidence>
<accession>A0ABX9EU23</accession>
<reference evidence="2 3" key="1">
    <citation type="submission" date="2016-02" db="EMBL/GenBank/DDBJ databases">
        <title>Species-wide whole genome sequencing reveals diversity, host range in Lonsdalea quercina.</title>
        <authorList>
            <person name="Li Y."/>
        </authorList>
    </citation>
    <scope>NUCLEOTIDE SEQUENCE [LARGE SCALE GENOMIC DNA]</scope>
    <source>
        <strain evidence="2 3">CFCC 12721</strain>
    </source>
</reference>
<keyword evidence="3" id="KW-1185">Reference proteome</keyword>
<dbReference type="Proteomes" id="UP000250186">
    <property type="component" value="Unassembled WGS sequence"/>
</dbReference>
<dbReference type="PROSITE" id="PS51301">
    <property type="entry name" value="KILA_N"/>
    <property type="match status" value="1"/>
</dbReference>
<organism evidence="2 3">
    <name type="scientific">Lonsdalea populi</name>
    <dbReference type="NCBI Taxonomy" id="1172565"/>
    <lineage>
        <taxon>Bacteria</taxon>
        <taxon>Pseudomonadati</taxon>
        <taxon>Pseudomonadota</taxon>
        <taxon>Gammaproteobacteria</taxon>
        <taxon>Enterobacterales</taxon>
        <taxon>Pectobacteriaceae</taxon>
        <taxon>Lonsdalea</taxon>
    </lineage>
</organism>
<dbReference type="InterPro" id="IPR017880">
    <property type="entry name" value="KilA_N"/>
</dbReference>
<dbReference type="RefSeq" id="WP_112092061.1">
    <property type="nucleotide sequence ID" value="NZ_LUSR01000001.1"/>
</dbReference>
<keyword evidence="2" id="KW-0238">DNA-binding</keyword>
<evidence type="ECO:0000259" key="1">
    <source>
        <dbReference type="PROSITE" id="PS51301"/>
    </source>
</evidence>
<name>A0ABX9EU23_9GAMM</name>
<sequence>MNPLIVIDGVSVRRDQSGRYCLNDLHRAAGGLSKHQPSNWMRLDSTLGLIDELSRSSNLRNGHPVTNSQYVNSPLNPMNVIRGGAAQGTYVSKELVYAYAMWISASFSLRVIRTFDSVMASADTGHANDLVQAGVTLLGFMQSSLNLSNSSVLGACQKLQAAVGLPDLAPSYAIDAPAGSMDGSSRPTMALSTILKNRGINVRITEAYRRLESLGLVERRSRPSSSARAKNGRREFWCVSHRGLSFGKNITSPNNPRETQPHFYESRVDELLSMMLTASAV</sequence>
<feature type="domain" description="KilA-N" evidence="1">
    <location>
        <begin position="1"/>
        <end position="118"/>
    </location>
</feature>
<comment type="caution">
    <text evidence="2">The sequence shown here is derived from an EMBL/GenBank/DDBJ whole genome shotgun (WGS) entry which is preliminary data.</text>
</comment>
<dbReference type="EMBL" id="LUSW01000001">
    <property type="protein sequence ID" value="RAT38300.1"/>
    <property type="molecule type" value="Genomic_DNA"/>
</dbReference>
<dbReference type="SMART" id="SM01252">
    <property type="entry name" value="KilA-N"/>
    <property type="match status" value="1"/>
</dbReference>